<feature type="domain" description="Polysaccharide chain length determinant N-terminal" evidence="9">
    <location>
        <begin position="5"/>
        <end position="98"/>
    </location>
</feature>
<evidence type="ECO:0000256" key="2">
    <source>
        <dbReference type="ARBA" id="ARBA00006683"/>
    </source>
</evidence>
<feature type="transmembrane region" description="Helical" evidence="8">
    <location>
        <begin position="20"/>
        <end position="39"/>
    </location>
</feature>
<comment type="subcellular location">
    <subcellularLocation>
        <location evidence="1">Cell membrane</location>
        <topology evidence="1">Multi-pass membrane protein</topology>
    </subcellularLocation>
</comment>
<dbReference type="InterPro" id="IPR003856">
    <property type="entry name" value="LPS_length_determ_N"/>
</dbReference>
<dbReference type="Pfam" id="PF02706">
    <property type="entry name" value="Wzz"/>
    <property type="match status" value="1"/>
</dbReference>
<keyword evidence="6 8" id="KW-0472">Membrane</keyword>
<keyword evidence="4 8" id="KW-0812">Transmembrane</keyword>
<evidence type="ECO:0000259" key="9">
    <source>
        <dbReference type="Pfam" id="PF02706"/>
    </source>
</evidence>
<dbReference type="GO" id="GO:0004713">
    <property type="term" value="F:protein tyrosine kinase activity"/>
    <property type="evidence" value="ECO:0007669"/>
    <property type="project" value="TreeGrafter"/>
</dbReference>
<dbReference type="PANTHER" id="PTHR32309">
    <property type="entry name" value="TYROSINE-PROTEIN KINASE"/>
    <property type="match status" value="1"/>
</dbReference>
<accession>A0A2W1LSH9</accession>
<dbReference type="Proteomes" id="UP000249522">
    <property type="component" value="Unassembled WGS sequence"/>
</dbReference>
<feature type="transmembrane region" description="Helical" evidence="8">
    <location>
        <begin position="183"/>
        <end position="204"/>
    </location>
</feature>
<dbReference type="OrthoDB" id="2360475at2"/>
<organism evidence="10 11">
    <name type="scientific">Paenibacillus sambharensis</name>
    <dbReference type="NCBI Taxonomy" id="1803190"/>
    <lineage>
        <taxon>Bacteria</taxon>
        <taxon>Bacillati</taxon>
        <taxon>Bacillota</taxon>
        <taxon>Bacilli</taxon>
        <taxon>Bacillales</taxon>
        <taxon>Paenibacillaceae</taxon>
        <taxon>Paenibacillus</taxon>
    </lineage>
</organism>
<dbReference type="AlphaFoldDB" id="A0A2W1LSH9"/>
<feature type="region of interest" description="Disordered" evidence="7">
    <location>
        <begin position="229"/>
        <end position="258"/>
    </location>
</feature>
<dbReference type="EMBL" id="QKRB01000006">
    <property type="protein sequence ID" value="PZD97725.1"/>
    <property type="molecule type" value="Genomic_DNA"/>
</dbReference>
<gene>
    <name evidence="10" type="ORF">DNH61_00205</name>
</gene>
<dbReference type="InterPro" id="IPR050445">
    <property type="entry name" value="Bact_polysacc_biosynth/exp"/>
</dbReference>
<keyword evidence="3" id="KW-1003">Cell membrane</keyword>
<keyword evidence="5 8" id="KW-1133">Transmembrane helix</keyword>
<dbReference type="GO" id="GO:0005886">
    <property type="term" value="C:plasma membrane"/>
    <property type="evidence" value="ECO:0007669"/>
    <property type="project" value="UniProtKB-SubCell"/>
</dbReference>
<evidence type="ECO:0000256" key="7">
    <source>
        <dbReference type="SAM" id="MobiDB-lite"/>
    </source>
</evidence>
<sequence length="258" mass="27950">MNGGDELELKQYWAIVRRRLWLIGLLVVVLASVTGFYSYKLVVPQYQASTKLIVNPSHKPAEAAGNVELGSINTSIQLVKTYKEIIRTSRIMGVVASEYPDLKTSAGELISKINVASVSDTMIITLAAVDTSYPRAANMVNAVAEVFQREIPELMKVDNVSILNEADPSAAAYPVSPNPTMNMAVSIMLALMLGVALAFLLDYLDDTIKTSSDVEQALGLSTLTSIPRMKNSDRSQARTKQQSAAQPLRGEGNVSVDT</sequence>
<comment type="caution">
    <text evidence="10">The sequence shown here is derived from an EMBL/GenBank/DDBJ whole genome shotgun (WGS) entry which is preliminary data.</text>
</comment>
<evidence type="ECO:0000313" key="11">
    <source>
        <dbReference type="Proteomes" id="UP000249522"/>
    </source>
</evidence>
<reference evidence="10 11" key="1">
    <citation type="submission" date="2018-06" db="EMBL/GenBank/DDBJ databases">
        <title>Paenibacillus imtechensis sp. nov.</title>
        <authorList>
            <person name="Pinnaka A.K."/>
            <person name="Singh H."/>
            <person name="Kaur M."/>
        </authorList>
    </citation>
    <scope>NUCLEOTIDE SEQUENCE [LARGE SCALE GENOMIC DNA]</scope>
    <source>
        <strain evidence="10 11">SMB1</strain>
    </source>
</reference>
<keyword evidence="11" id="KW-1185">Reference proteome</keyword>
<comment type="similarity">
    <text evidence="2">Belongs to the CpsC/CapA family.</text>
</comment>
<evidence type="ECO:0000313" key="10">
    <source>
        <dbReference type="EMBL" id="PZD97725.1"/>
    </source>
</evidence>
<proteinExistence type="inferred from homology"/>
<evidence type="ECO:0000256" key="5">
    <source>
        <dbReference type="ARBA" id="ARBA00022989"/>
    </source>
</evidence>
<evidence type="ECO:0000256" key="6">
    <source>
        <dbReference type="ARBA" id="ARBA00023136"/>
    </source>
</evidence>
<evidence type="ECO:0000256" key="3">
    <source>
        <dbReference type="ARBA" id="ARBA00022475"/>
    </source>
</evidence>
<evidence type="ECO:0000256" key="1">
    <source>
        <dbReference type="ARBA" id="ARBA00004651"/>
    </source>
</evidence>
<protein>
    <submittedName>
        <fullName evidence="10">Lipopolysaccharide biosynthesis protein</fullName>
    </submittedName>
</protein>
<dbReference type="PANTHER" id="PTHR32309:SF13">
    <property type="entry name" value="FERRIC ENTEROBACTIN TRANSPORT PROTEIN FEPE"/>
    <property type="match status" value="1"/>
</dbReference>
<name>A0A2W1LSH9_9BACL</name>
<evidence type="ECO:0000256" key="8">
    <source>
        <dbReference type="SAM" id="Phobius"/>
    </source>
</evidence>
<evidence type="ECO:0000256" key="4">
    <source>
        <dbReference type="ARBA" id="ARBA00022692"/>
    </source>
</evidence>